<accession>A0AAD9MMB7</accession>
<dbReference type="Pfam" id="PF01894">
    <property type="entry name" value="YjbQ"/>
    <property type="match status" value="1"/>
</dbReference>
<gene>
    <name evidence="2" type="ORF">QBZ16_000794</name>
</gene>
<dbReference type="Proteomes" id="UP001255856">
    <property type="component" value="Unassembled WGS sequence"/>
</dbReference>
<dbReference type="EMBL" id="JASFZW010000001">
    <property type="protein sequence ID" value="KAK2080940.1"/>
    <property type="molecule type" value="Genomic_DNA"/>
</dbReference>
<dbReference type="AlphaFoldDB" id="A0AAD9MMB7"/>
<dbReference type="InterPro" id="IPR035917">
    <property type="entry name" value="YjbQ-like_sf"/>
</dbReference>
<comment type="similarity">
    <text evidence="1">Belongs to the UPF0047 family.</text>
</comment>
<dbReference type="PANTHER" id="PTHR30615">
    <property type="entry name" value="UNCHARACTERIZED PROTEIN YJBQ-RELATED"/>
    <property type="match status" value="1"/>
</dbReference>
<dbReference type="PROSITE" id="PS01314">
    <property type="entry name" value="UPF0047"/>
    <property type="match status" value="1"/>
</dbReference>
<evidence type="ECO:0000313" key="2">
    <source>
        <dbReference type="EMBL" id="KAK2080940.1"/>
    </source>
</evidence>
<evidence type="ECO:0000313" key="3">
    <source>
        <dbReference type="Proteomes" id="UP001255856"/>
    </source>
</evidence>
<sequence length="93" mass="10385">MVWKQHEIRLPAFRRGCHLVTKHIVKEVGPTSAAFDRRDDDMPAHVKSSLFGSSVSIPITGGRLNLGTWQGIWLCEHRDAGGPRRLVVTIQGE</sequence>
<dbReference type="NCBIfam" id="TIGR00149">
    <property type="entry name" value="TIGR00149_YjbQ"/>
    <property type="match status" value="1"/>
</dbReference>
<evidence type="ECO:0000256" key="1">
    <source>
        <dbReference type="ARBA" id="ARBA00005534"/>
    </source>
</evidence>
<protein>
    <submittedName>
        <fullName evidence="2">Uncharacterized protein</fullName>
    </submittedName>
</protein>
<dbReference type="PANTHER" id="PTHR30615:SF8">
    <property type="entry name" value="UPF0047 PROTEIN C4A8.02C"/>
    <property type="match status" value="1"/>
</dbReference>
<comment type="caution">
    <text evidence="2">The sequence shown here is derived from an EMBL/GenBank/DDBJ whole genome shotgun (WGS) entry which is preliminary data.</text>
</comment>
<dbReference type="InterPro" id="IPR001602">
    <property type="entry name" value="UPF0047_YjbQ-like"/>
</dbReference>
<organism evidence="2 3">
    <name type="scientific">Prototheca wickerhamii</name>
    <dbReference type="NCBI Taxonomy" id="3111"/>
    <lineage>
        <taxon>Eukaryota</taxon>
        <taxon>Viridiplantae</taxon>
        <taxon>Chlorophyta</taxon>
        <taxon>core chlorophytes</taxon>
        <taxon>Trebouxiophyceae</taxon>
        <taxon>Chlorellales</taxon>
        <taxon>Chlorellaceae</taxon>
        <taxon>Prototheca</taxon>
    </lineage>
</organism>
<proteinExistence type="inferred from homology"/>
<keyword evidence="3" id="KW-1185">Reference proteome</keyword>
<reference evidence="2" key="1">
    <citation type="submission" date="2021-01" db="EMBL/GenBank/DDBJ databases">
        <authorList>
            <person name="Eckstrom K.M.E."/>
        </authorList>
    </citation>
    <scope>NUCLEOTIDE SEQUENCE</scope>
    <source>
        <strain evidence="2">UVCC 0001</strain>
    </source>
</reference>
<dbReference type="SUPFAM" id="SSF111038">
    <property type="entry name" value="YjbQ-like"/>
    <property type="match status" value="1"/>
</dbReference>
<name>A0AAD9MMB7_PROWI</name>
<dbReference type="Gene3D" id="2.60.120.460">
    <property type="entry name" value="YjbQ-like"/>
    <property type="match status" value="1"/>
</dbReference>